<accession>A0A1H1TZZ4</accession>
<dbReference type="InterPro" id="IPR004046">
    <property type="entry name" value="GST_C"/>
</dbReference>
<dbReference type="PANTHER" id="PTHR12289">
    <property type="entry name" value="METAXIN RELATED"/>
    <property type="match status" value="1"/>
</dbReference>
<dbReference type="PANTHER" id="PTHR12289:SF67">
    <property type="match status" value="1"/>
</dbReference>
<dbReference type="InterPro" id="IPR004045">
    <property type="entry name" value="Glutathione_S-Trfase_N"/>
</dbReference>
<dbReference type="GO" id="GO:0005737">
    <property type="term" value="C:cytoplasm"/>
    <property type="evidence" value="ECO:0007669"/>
    <property type="project" value="TreeGrafter"/>
</dbReference>
<dbReference type="Pfam" id="PF13417">
    <property type="entry name" value="GST_N_3"/>
    <property type="match status" value="1"/>
</dbReference>
<name>A0A1H1TZZ4_9GAMM</name>
<dbReference type="GO" id="GO:0016740">
    <property type="term" value="F:transferase activity"/>
    <property type="evidence" value="ECO:0007669"/>
    <property type="project" value="UniProtKB-KW"/>
</dbReference>
<dbReference type="InterPro" id="IPR036249">
    <property type="entry name" value="Thioredoxin-like_sf"/>
</dbReference>
<proteinExistence type="predicted"/>
<dbReference type="OrthoDB" id="7054557at2"/>
<dbReference type="Gene3D" id="1.20.1050.10">
    <property type="match status" value="1"/>
</dbReference>
<dbReference type="SUPFAM" id="SSF47616">
    <property type="entry name" value="GST C-terminal domain-like"/>
    <property type="match status" value="1"/>
</dbReference>
<dbReference type="RefSeq" id="WP_090273632.1">
    <property type="nucleotide sequence ID" value="NZ_LT629748.1"/>
</dbReference>
<feature type="domain" description="Glutathione S-transferase C-terminal" evidence="1">
    <location>
        <begin position="170"/>
        <end position="232"/>
    </location>
</feature>
<dbReference type="EMBL" id="LT629748">
    <property type="protein sequence ID" value="SDS65684.1"/>
    <property type="molecule type" value="Genomic_DNA"/>
</dbReference>
<keyword evidence="3" id="KW-0808">Transferase</keyword>
<feature type="domain" description="GST N-terminal" evidence="2">
    <location>
        <begin position="4"/>
        <end position="78"/>
    </location>
</feature>
<evidence type="ECO:0000259" key="2">
    <source>
        <dbReference type="Pfam" id="PF13417"/>
    </source>
</evidence>
<organism evidence="3 4">
    <name type="scientific">Halopseudomonas litoralis</name>
    <dbReference type="NCBI Taxonomy" id="797277"/>
    <lineage>
        <taxon>Bacteria</taxon>
        <taxon>Pseudomonadati</taxon>
        <taxon>Pseudomonadota</taxon>
        <taxon>Gammaproteobacteria</taxon>
        <taxon>Pseudomonadales</taxon>
        <taxon>Pseudomonadaceae</taxon>
        <taxon>Halopseudomonas</taxon>
    </lineage>
</organism>
<evidence type="ECO:0000259" key="1">
    <source>
        <dbReference type="Pfam" id="PF00043"/>
    </source>
</evidence>
<keyword evidence="4" id="KW-1185">Reference proteome</keyword>
<gene>
    <name evidence="3" type="ORF">SAMN05216198_2449</name>
</gene>
<evidence type="ECO:0000313" key="3">
    <source>
        <dbReference type="EMBL" id="SDS65684.1"/>
    </source>
</evidence>
<dbReference type="InterPro" id="IPR036282">
    <property type="entry name" value="Glutathione-S-Trfase_C_sf"/>
</dbReference>
<protein>
    <submittedName>
        <fullName evidence="3">Glutathione S-transferase</fullName>
    </submittedName>
</protein>
<dbReference type="SUPFAM" id="SSF52833">
    <property type="entry name" value="Thioredoxin-like"/>
    <property type="match status" value="1"/>
</dbReference>
<dbReference type="Proteomes" id="UP000243426">
    <property type="component" value="Chromosome I"/>
</dbReference>
<sequence>MYQLIGAPVSLYTGKVRCYLHFKGITFKEILSTPQVFKELIIPRTGVRYIPVLVTPDDQVIQDTTDIIDHLEQRFADRSVYPVGPCQRLVALLMEIYGDEWLVNPAMLYRWANDENREFAIQEFGRTRLPGASDEEQYAAGLEASGPFAGALPRLGVTDHSRPAIEHSYMALLTELNTHFSAYDYLLGDKPCIGDYGLIGPLYAHLYRDPASGRLMRDQAPQVASWVERMISPDANHNEGDYLADDQIPDTLLPIIARMFDEQVPVLLETARLLEQWTQASPDSTEIPRAIGTLRYRLGDMEEERLAFPYNLWMWQRAHDFFNGLGTDDREAVDTLLTDEQIQALSAPLTIRVQRRGNRLERQQ</sequence>
<reference evidence="4" key="1">
    <citation type="submission" date="2016-10" db="EMBL/GenBank/DDBJ databases">
        <authorList>
            <person name="Varghese N."/>
            <person name="Submissions S."/>
        </authorList>
    </citation>
    <scope>NUCLEOTIDE SEQUENCE [LARGE SCALE GENOMIC DNA]</scope>
    <source>
        <strain evidence="4">2SM5</strain>
    </source>
</reference>
<evidence type="ECO:0000313" key="4">
    <source>
        <dbReference type="Proteomes" id="UP000243426"/>
    </source>
</evidence>
<dbReference type="Gene3D" id="3.40.30.10">
    <property type="entry name" value="Glutaredoxin"/>
    <property type="match status" value="1"/>
</dbReference>
<dbReference type="AlphaFoldDB" id="A0A1H1TZZ4"/>
<dbReference type="InterPro" id="IPR050931">
    <property type="entry name" value="Mito_Protein_Transport_Metaxin"/>
</dbReference>
<dbReference type="Pfam" id="PF00043">
    <property type="entry name" value="GST_C"/>
    <property type="match status" value="1"/>
</dbReference>
<dbReference type="STRING" id="797277.SAMN05216198_2449"/>